<dbReference type="Gene3D" id="1.25.40.10">
    <property type="entry name" value="Tetratricopeptide repeat domain"/>
    <property type="match status" value="1"/>
</dbReference>
<dbReference type="GO" id="GO:0070034">
    <property type="term" value="F:telomerase RNA binding"/>
    <property type="evidence" value="ECO:0007669"/>
    <property type="project" value="TreeGrafter"/>
</dbReference>
<dbReference type="PANTHER" id="PTHR15696:SF0">
    <property type="entry name" value="TELOMERASE-BINDING PROTEIN EST1A"/>
    <property type="match status" value="1"/>
</dbReference>
<dbReference type="EMBL" id="NKUJ01000008">
    <property type="protein sequence ID" value="RMJ19433.1"/>
    <property type="molecule type" value="Genomic_DNA"/>
</dbReference>
<dbReference type="AlphaFoldDB" id="A0A3M2SPE2"/>
<dbReference type="SUPFAM" id="SSF48452">
    <property type="entry name" value="TPR-like"/>
    <property type="match status" value="1"/>
</dbReference>
<name>A0A3M2SPE2_9HYPO</name>
<feature type="compositionally biased region" description="Basic and acidic residues" evidence="1">
    <location>
        <begin position="146"/>
        <end position="155"/>
    </location>
</feature>
<feature type="region of interest" description="Disordered" evidence="1">
    <location>
        <begin position="124"/>
        <end position="225"/>
    </location>
</feature>
<proteinExistence type="predicted"/>
<feature type="region of interest" description="Disordered" evidence="1">
    <location>
        <begin position="65"/>
        <end position="109"/>
    </location>
</feature>
<evidence type="ECO:0000313" key="2">
    <source>
        <dbReference type="EMBL" id="RMJ19433.1"/>
    </source>
</evidence>
<evidence type="ECO:0000256" key="1">
    <source>
        <dbReference type="SAM" id="MobiDB-lite"/>
    </source>
</evidence>
<dbReference type="GO" id="GO:0000184">
    <property type="term" value="P:nuclear-transcribed mRNA catabolic process, nonsense-mediated decay"/>
    <property type="evidence" value="ECO:0007669"/>
    <property type="project" value="TreeGrafter"/>
</dbReference>
<dbReference type="PANTHER" id="PTHR15696">
    <property type="entry name" value="SMG-7 SUPPRESSOR WITH MORPHOLOGICAL EFFECT ON GENITALIA PROTEIN 7"/>
    <property type="match status" value="1"/>
</dbReference>
<feature type="compositionally biased region" description="Polar residues" evidence="1">
    <location>
        <begin position="193"/>
        <end position="209"/>
    </location>
</feature>
<dbReference type="Proteomes" id="UP000277212">
    <property type="component" value="Unassembled WGS sequence"/>
</dbReference>
<dbReference type="FunFam" id="1.25.40.10:FF:000202">
    <property type="entry name" value="Unplaced genomic scaffold supercont1.7, whole genome shotgun sequence"/>
    <property type="match status" value="1"/>
</dbReference>
<feature type="compositionally biased region" description="Low complexity" evidence="1">
    <location>
        <begin position="164"/>
        <end position="179"/>
    </location>
</feature>
<sequence length="723" mass="81333">MPVPVQCLPLDPGPPLPKPGRANVMGPDRHMLDTACVESNGHSPSNDSPRVRSDALDAAHVQSSGYMGSSSVWTPTISDGHGSSLSRGHNHVGHFEPRPNPSRTPTSSFTDRWVGYLHQRGSNLSFETESIPDDRSAQRRSSAQRLLEDQEKQQAERQSPPPTASQRSSTSSNNQSQARNDFDKGLRNERTSRTTGRYESPSLTTTQPPSREHDPQPETRPISQDQLVAEVKGIYAGLVMFETKCIEVDNAQPPTADTNSDTNANSTLNNEQWQALIALHRTLLHEHHDFFLASQHPSTSPALQRLAPKYAMPARMWRHGIHSFFDLLRRPLPTLFLKHMPILLYLAYSMLALLYEIFPAFENTWIECLGDLGRYRMAIEDDDLQDRRTWTRVSRHWYDKASEGSPTTGRLYHHLAILARPNAMQRLSYYTKSLGVAVSLRSATRESIMTLFDSVLAKSLDRLVPIDAAFVRVHGTLFSGKSKEGLQELCDGLLEQLGLNILRSTTRWLGANYYIGLDSVSTLIENDPDVDRGGVFKTLRPTLERGPRFIPSLALNHLDLHPGEFLNDFRLWWKQDFSQLPEDFALRRPVQDSDGFLRRQFPAVWIPKGPTSTPGEREAKLRPRHCNMVPRASGRHVCRTHNPSGLLPDIESVEATSQELIFPSYLVHVHEMDCVATKILALLRIVWWASTRSFFLLFRAFKQVPSGSCSCVLPTSPLLSGVI</sequence>
<feature type="compositionally biased region" description="Basic and acidic residues" evidence="1">
    <location>
        <begin position="180"/>
        <end position="192"/>
    </location>
</feature>
<dbReference type="InterPro" id="IPR045153">
    <property type="entry name" value="Est1/Ebs1-like"/>
</dbReference>
<accession>A0A3M2SPE2</accession>
<dbReference type="GO" id="GO:0005697">
    <property type="term" value="C:telomerase holoenzyme complex"/>
    <property type="evidence" value="ECO:0007669"/>
    <property type="project" value="TreeGrafter"/>
</dbReference>
<dbReference type="GO" id="GO:0042162">
    <property type="term" value="F:telomeric DNA binding"/>
    <property type="evidence" value="ECO:0007669"/>
    <property type="project" value="TreeGrafter"/>
</dbReference>
<feature type="region of interest" description="Disordered" evidence="1">
    <location>
        <begin position="1"/>
        <end position="27"/>
    </location>
</feature>
<protein>
    <submittedName>
        <fullName evidence="2">Uncharacterized protein</fullName>
    </submittedName>
</protein>
<organism evidence="2 3">
    <name type="scientific">Fusarium kuroshium</name>
    <dbReference type="NCBI Taxonomy" id="2010991"/>
    <lineage>
        <taxon>Eukaryota</taxon>
        <taxon>Fungi</taxon>
        <taxon>Dikarya</taxon>
        <taxon>Ascomycota</taxon>
        <taxon>Pezizomycotina</taxon>
        <taxon>Sordariomycetes</taxon>
        <taxon>Hypocreomycetidae</taxon>
        <taxon>Hypocreales</taxon>
        <taxon>Nectriaceae</taxon>
        <taxon>Fusarium</taxon>
        <taxon>Fusarium solani species complex</taxon>
    </lineage>
</organism>
<reference evidence="2 3" key="1">
    <citation type="submission" date="2017-06" db="EMBL/GenBank/DDBJ databases">
        <title>Comparative genomic analysis of Ambrosia Fusariam Clade fungi.</title>
        <authorList>
            <person name="Stajich J.E."/>
            <person name="Carrillo J."/>
            <person name="Kijimoto T."/>
            <person name="Eskalen A."/>
            <person name="O'Donnell K."/>
            <person name="Kasson M."/>
        </authorList>
    </citation>
    <scope>NUCLEOTIDE SEQUENCE [LARGE SCALE GENOMIC DNA]</scope>
    <source>
        <strain evidence="2">UCR3666</strain>
    </source>
</reference>
<gene>
    <name evidence="2" type="ORF">CDV36_000850</name>
</gene>
<dbReference type="OrthoDB" id="5093121at2759"/>
<feature type="compositionally biased region" description="Polar residues" evidence="1">
    <location>
        <begin position="65"/>
        <end position="87"/>
    </location>
</feature>
<dbReference type="InterPro" id="IPR011990">
    <property type="entry name" value="TPR-like_helical_dom_sf"/>
</dbReference>
<comment type="caution">
    <text evidence="2">The sequence shown here is derived from an EMBL/GenBank/DDBJ whole genome shotgun (WGS) entry which is preliminary data.</text>
</comment>
<evidence type="ECO:0000313" key="3">
    <source>
        <dbReference type="Proteomes" id="UP000277212"/>
    </source>
</evidence>
<keyword evidence="3" id="KW-1185">Reference proteome</keyword>
<dbReference type="STRING" id="2010991.A0A3M2SPE2"/>